<evidence type="ECO:0000313" key="8">
    <source>
        <dbReference type="EMBL" id="ABX03794.1"/>
    </source>
</evidence>
<keyword evidence="4" id="KW-0479">Metal-binding</keyword>
<evidence type="ECO:0000259" key="7">
    <source>
        <dbReference type="PROSITE" id="PS50988"/>
    </source>
</evidence>
<dbReference type="eggNOG" id="COG2425">
    <property type="taxonomic scope" value="Bacteria"/>
</dbReference>
<dbReference type="GO" id="GO:0003723">
    <property type="term" value="F:RNA binding"/>
    <property type="evidence" value="ECO:0007669"/>
    <property type="project" value="UniProtKB-KW"/>
</dbReference>
<keyword evidence="6" id="KW-0687">Ribonucleoprotein</keyword>
<reference evidence="8 9" key="1">
    <citation type="journal article" date="2011" name="Stand. Genomic Sci.">
        <title>Complete genome sequence of the filamentous gliding predatory bacterium Herpetosiphon aurantiacus type strain (114-95(T)).</title>
        <authorList>
            <person name="Kiss H."/>
            <person name="Nett M."/>
            <person name="Domin N."/>
            <person name="Martin K."/>
            <person name="Maresca J.A."/>
            <person name="Copeland A."/>
            <person name="Lapidus A."/>
            <person name="Lucas S."/>
            <person name="Berry K.W."/>
            <person name="Glavina Del Rio T."/>
            <person name="Dalin E."/>
            <person name="Tice H."/>
            <person name="Pitluck S."/>
            <person name="Richardson P."/>
            <person name="Bruce D."/>
            <person name="Goodwin L."/>
            <person name="Han C."/>
            <person name="Detter J.C."/>
            <person name="Schmutz J."/>
            <person name="Brettin T."/>
            <person name="Land M."/>
            <person name="Hauser L."/>
            <person name="Kyrpides N.C."/>
            <person name="Ivanova N."/>
            <person name="Goker M."/>
            <person name="Woyke T."/>
            <person name="Klenk H.P."/>
            <person name="Bryant D.A."/>
        </authorList>
    </citation>
    <scope>NUCLEOTIDE SEQUENCE [LARGE SCALE GENOMIC DNA]</scope>
    <source>
        <strain evidence="9">ATCC 23779 / DSM 785 / 114-95</strain>
    </source>
</reference>
<name>A9B0S4_HERA2</name>
<dbReference type="Pfam" id="PF05731">
    <property type="entry name" value="TROVE"/>
    <property type="match status" value="1"/>
</dbReference>
<dbReference type="InterPro" id="IPR056800">
    <property type="entry name" value="vWA_Ro60"/>
</dbReference>
<dbReference type="InterPro" id="IPR036465">
    <property type="entry name" value="vWFA_dom_sf"/>
</dbReference>
<keyword evidence="9" id="KW-1185">Reference proteome</keyword>
<dbReference type="PROSITE" id="PS50988">
    <property type="entry name" value="TROVE"/>
    <property type="match status" value="1"/>
</dbReference>
<dbReference type="PANTHER" id="PTHR14202">
    <property type="entry name" value="60 KDA RIBONUCLEOPROTEIN SSA/RO"/>
    <property type="match status" value="1"/>
</dbReference>
<dbReference type="GO" id="GO:0005737">
    <property type="term" value="C:cytoplasm"/>
    <property type="evidence" value="ECO:0007669"/>
    <property type="project" value="UniProtKB-SubCell"/>
</dbReference>
<protein>
    <submittedName>
        <fullName evidence="8">TROVE domain protein</fullName>
    </submittedName>
</protein>
<keyword evidence="3" id="KW-0963">Cytoplasm</keyword>
<dbReference type="Pfam" id="PF25045">
    <property type="entry name" value="vWA_Ro60"/>
    <property type="match status" value="1"/>
</dbReference>
<dbReference type="STRING" id="316274.Haur_1146"/>
<dbReference type="SUPFAM" id="SSF53300">
    <property type="entry name" value="vWA-like"/>
    <property type="match status" value="1"/>
</dbReference>
<dbReference type="BioCyc" id="HAUR316274:GHYA-1167-MONOMER"/>
<dbReference type="InterPro" id="IPR008858">
    <property type="entry name" value="TROVE_dom"/>
</dbReference>
<evidence type="ECO:0000256" key="6">
    <source>
        <dbReference type="ARBA" id="ARBA00023274"/>
    </source>
</evidence>
<dbReference type="InterPro" id="IPR040322">
    <property type="entry name" value="TROVE2"/>
</dbReference>
<evidence type="ECO:0000256" key="2">
    <source>
        <dbReference type="ARBA" id="ARBA00007814"/>
    </source>
</evidence>
<dbReference type="GO" id="GO:0046872">
    <property type="term" value="F:metal ion binding"/>
    <property type="evidence" value="ECO:0007669"/>
    <property type="project" value="UniProtKB-KW"/>
</dbReference>
<organism evidence="8 9">
    <name type="scientific">Herpetosiphon aurantiacus (strain ATCC 23779 / DSM 785 / 114-95)</name>
    <dbReference type="NCBI Taxonomy" id="316274"/>
    <lineage>
        <taxon>Bacteria</taxon>
        <taxon>Bacillati</taxon>
        <taxon>Chloroflexota</taxon>
        <taxon>Chloroflexia</taxon>
        <taxon>Herpetosiphonales</taxon>
        <taxon>Herpetosiphonaceae</taxon>
        <taxon>Herpetosiphon</taxon>
    </lineage>
</organism>
<gene>
    <name evidence="8" type="ordered locus">Haur_1146</name>
</gene>
<dbReference type="AlphaFoldDB" id="A9B0S4"/>
<dbReference type="InterPro" id="IPR037214">
    <property type="entry name" value="TROVE_dom_sf"/>
</dbReference>
<keyword evidence="5" id="KW-0694">RNA-binding</keyword>
<comment type="subcellular location">
    <subcellularLocation>
        <location evidence="1">Cytoplasm</location>
    </subcellularLocation>
</comment>
<feature type="domain" description="TROVE" evidence="7">
    <location>
        <begin position="35"/>
        <end position="361"/>
    </location>
</feature>
<dbReference type="Proteomes" id="UP000000787">
    <property type="component" value="Chromosome"/>
</dbReference>
<evidence type="ECO:0000256" key="4">
    <source>
        <dbReference type="ARBA" id="ARBA00022723"/>
    </source>
</evidence>
<dbReference type="GO" id="GO:1990904">
    <property type="term" value="C:ribonucleoprotein complex"/>
    <property type="evidence" value="ECO:0007669"/>
    <property type="project" value="UniProtKB-KW"/>
</dbReference>
<evidence type="ECO:0000256" key="5">
    <source>
        <dbReference type="ARBA" id="ARBA00022884"/>
    </source>
</evidence>
<sequence length="546" mass="61393">MVALLRRVVFLPYNLEVAMNIVRRLFARTPDAAHGLNHEGFPTYQRSLAERYMQTLLTNTIGSTFYASQGSNYALALELHQAMLAHNPLFAAKALVYAREQGTMRLQPIIGLVVLSTVDLGLFHLIFKRIILTPGDLQDFVQIVRSRQIRPGMGRAIKQTINDWLLNLSEYHVIKYGGTNAGSMTLRDVLRLTRPQPIDDRTNALFSYLIDRERWRTTWAEQASTLLPQIAAVEQLKRTSDPTEQRALVEAGRLPYEIVTGTGKPDLAMWRTLIEQMPYLALLRNLASLQRAGVFHDAAMIEYVVGRLGDLEALRRAKILPFRLHAAWLAFTPLSEQEKLIQQTLEQMIEMAFVNMPEIPGRVVVAPDVSGSMRGSINPKSQVRYVDVAGIFAGSLYRSNPTAQLLPFNTSIVQMETWRETKLMWLTKQITAKLGGGTAVSAPISYLYERREVVDVVIAITDNEEWARDSDSGTSFVSVWRKYLAKVNPKAQAFLITIAPYPHAVAPPDEPNVSFIFGWAEHVPAYIAQSLLGYADQLSTIEQITL</sequence>
<dbReference type="HOGENOM" id="CLU_533084_0_0_0"/>
<dbReference type="InParanoid" id="A9B0S4"/>
<dbReference type="KEGG" id="hau:Haur_1146"/>
<evidence type="ECO:0000256" key="3">
    <source>
        <dbReference type="ARBA" id="ARBA00022490"/>
    </source>
</evidence>
<proteinExistence type="inferred from homology"/>
<dbReference type="SUPFAM" id="SSF140864">
    <property type="entry name" value="TROVE domain-like"/>
    <property type="match status" value="1"/>
</dbReference>
<accession>A9B0S4</accession>
<evidence type="ECO:0000256" key="1">
    <source>
        <dbReference type="ARBA" id="ARBA00004496"/>
    </source>
</evidence>
<dbReference type="PANTHER" id="PTHR14202:SF0">
    <property type="entry name" value="RNA-BINDING PROTEIN RO60"/>
    <property type="match status" value="1"/>
</dbReference>
<dbReference type="Gene3D" id="3.40.50.410">
    <property type="entry name" value="von Willebrand factor, type A domain"/>
    <property type="match status" value="1"/>
</dbReference>
<dbReference type="EMBL" id="CP000875">
    <property type="protein sequence ID" value="ABX03794.1"/>
    <property type="molecule type" value="Genomic_DNA"/>
</dbReference>
<evidence type="ECO:0000313" key="9">
    <source>
        <dbReference type="Proteomes" id="UP000000787"/>
    </source>
</evidence>
<comment type="similarity">
    <text evidence="2">Belongs to the Ro 60 kDa family.</text>
</comment>